<dbReference type="Proteomes" id="UP000031967">
    <property type="component" value="Unassembled WGS sequence"/>
</dbReference>
<dbReference type="EMBL" id="JXAK01000038">
    <property type="protein sequence ID" value="KIL39427.1"/>
    <property type="molecule type" value="Genomic_DNA"/>
</dbReference>
<protein>
    <submittedName>
        <fullName evidence="1">Uncharacterized protein</fullName>
    </submittedName>
</protein>
<comment type="caution">
    <text evidence="1">The sequence shown here is derived from an EMBL/GenBank/DDBJ whole genome shotgun (WGS) entry which is preliminary data.</text>
</comment>
<evidence type="ECO:0000313" key="1">
    <source>
        <dbReference type="EMBL" id="KIL39427.1"/>
    </source>
</evidence>
<evidence type="ECO:0000313" key="2">
    <source>
        <dbReference type="Proteomes" id="UP000031967"/>
    </source>
</evidence>
<proteinExistence type="predicted"/>
<name>A0ABR5AEW3_9BACL</name>
<reference evidence="1 2" key="1">
    <citation type="submission" date="2014-12" db="EMBL/GenBank/DDBJ databases">
        <title>Draft genome sequence of Paenibacillus kamchatkensis strain B-2647.</title>
        <authorList>
            <person name="Karlyshev A.V."/>
            <person name="Kudryashova E.B."/>
        </authorList>
    </citation>
    <scope>NUCLEOTIDE SEQUENCE [LARGE SCALE GENOMIC DNA]</scope>
    <source>
        <strain evidence="1 2">VKM B-2647</strain>
    </source>
</reference>
<accession>A0ABR5AEW3</accession>
<keyword evidence="2" id="KW-1185">Reference proteome</keyword>
<gene>
    <name evidence="1" type="ORF">SD70_20470</name>
</gene>
<sequence length="83" mass="9212">MEEVRHHVCKNGELAAIHGALSASERHSRGQYRGFVYTYIRFGGQQPELVYPFGGMLPDALQRGEHGGSSPMRFCTPALCIFS</sequence>
<organism evidence="1 2">
    <name type="scientific">Gordoniibacillus kamchatkensis</name>
    <dbReference type="NCBI Taxonomy" id="1590651"/>
    <lineage>
        <taxon>Bacteria</taxon>
        <taxon>Bacillati</taxon>
        <taxon>Bacillota</taxon>
        <taxon>Bacilli</taxon>
        <taxon>Bacillales</taxon>
        <taxon>Paenibacillaceae</taxon>
        <taxon>Gordoniibacillus</taxon>
    </lineage>
</organism>